<dbReference type="Proteomes" id="UP000831113">
    <property type="component" value="Chromosome"/>
</dbReference>
<gene>
    <name evidence="2" type="ORF">MTX78_01965</name>
</gene>
<proteinExistence type="predicted"/>
<evidence type="ECO:0000313" key="3">
    <source>
        <dbReference type="Proteomes" id="UP000831113"/>
    </source>
</evidence>
<sequence>MSSSPTPKPDSTPPRGGNFAKYSGLGIQMLAIIGLGTWLGVWLDGRFGTGPWGTVVLMLLSVFIAMYQVIRSVSSE</sequence>
<keyword evidence="1" id="KW-1133">Transmembrane helix</keyword>
<accession>A0ABY4CYZ0</accession>
<dbReference type="InterPro" id="IPR032820">
    <property type="entry name" value="ATPase_put"/>
</dbReference>
<feature type="transmembrane region" description="Helical" evidence="1">
    <location>
        <begin position="20"/>
        <end position="43"/>
    </location>
</feature>
<evidence type="ECO:0000256" key="1">
    <source>
        <dbReference type="SAM" id="Phobius"/>
    </source>
</evidence>
<feature type="transmembrane region" description="Helical" evidence="1">
    <location>
        <begin position="50"/>
        <end position="70"/>
    </location>
</feature>
<name>A0ABY4CYZ0_9BACT</name>
<evidence type="ECO:0000313" key="2">
    <source>
        <dbReference type="EMBL" id="UOG75373.1"/>
    </source>
</evidence>
<dbReference type="Pfam" id="PF09527">
    <property type="entry name" value="ATPase_gene1"/>
    <property type="match status" value="1"/>
</dbReference>
<dbReference type="EMBL" id="CP094669">
    <property type="protein sequence ID" value="UOG75373.1"/>
    <property type="molecule type" value="Genomic_DNA"/>
</dbReference>
<reference evidence="2 3" key="1">
    <citation type="submission" date="2022-03" db="EMBL/GenBank/DDBJ databases">
        <title>Hymenobactersp. isolated from the air.</title>
        <authorList>
            <person name="Won M."/>
            <person name="Kwon S.-W."/>
        </authorList>
    </citation>
    <scope>NUCLEOTIDE SEQUENCE [LARGE SCALE GENOMIC DNA]</scope>
    <source>
        <strain evidence="2 3">KACC 21982</strain>
    </source>
</reference>
<keyword evidence="1" id="KW-0812">Transmembrane</keyword>
<protein>
    <submittedName>
        <fullName evidence="2">AtpZ/AtpI family protein</fullName>
    </submittedName>
</protein>
<keyword evidence="3" id="KW-1185">Reference proteome</keyword>
<keyword evidence="1" id="KW-0472">Membrane</keyword>
<dbReference type="RefSeq" id="WP_243799428.1">
    <property type="nucleotide sequence ID" value="NZ_CP094669.1"/>
</dbReference>
<organism evidence="2 3">
    <name type="scientific">Hymenobacter tibetensis</name>
    <dbReference type="NCBI Taxonomy" id="497967"/>
    <lineage>
        <taxon>Bacteria</taxon>
        <taxon>Pseudomonadati</taxon>
        <taxon>Bacteroidota</taxon>
        <taxon>Cytophagia</taxon>
        <taxon>Cytophagales</taxon>
        <taxon>Hymenobacteraceae</taxon>
        <taxon>Hymenobacter</taxon>
    </lineage>
</organism>